<evidence type="ECO:0000313" key="2">
    <source>
        <dbReference type="Proteomes" id="UP001234297"/>
    </source>
</evidence>
<comment type="caution">
    <text evidence="1">The sequence shown here is derived from an EMBL/GenBank/DDBJ whole genome shotgun (WGS) entry which is preliminary data.</text>
</comment>
<reference evidence="1 2" key="1">
    <citation type="journal article" date="2022" name="Hortic Res">
        <title>A haplotype resolved chromosomal level avocado genome allows analysis of novel avocado genes.</title>
        <authorList>
            <person name="Nath O."/>
            <person name="Fletcher S.J."/>
            <person name="Hayward A."/>
            <person name="Shaw L.M."/>
            <person name="Masouleh A.K."/>
            <person name="Furtado A."/>
            <person name="Henry R.J."/>
            <person name="Mitter N."/>
        </authorList>
    </citation>
    <scope>NUCLEOTIDE SEQUENCE [LARGE SCALE GENOMIC DNA]</scope>
    <source>
        <strain evidence="2">cv. Hass</strain>
    </source>
</reference>
<sequence>MGATKLAMPTEAGTVEAFLERLEAIGSRTLAKLIYKQAHAGHPVSCLVYDAFLPWSLDVAKGLGLIGACFFTQDLFSLSHSLSCVSWELKSTIGR</sequence>
<proteinExistence type="predicted"/>
<organism evidence="1 2">
    <name type="scientific">Persea americana</name>
    <name type="common">Avocado</name>
    <dbReference type="NCBI Taxonomy" id="3435"/>
    <lineage>
        <taxon>Eukaryota</taxon>
        <taxon>Viridiplantae</taxon>
        <taxon>Streptophyta</taxon>
        <taxon>Embryophyta</taxon>
        <taxon>Tracheophyta</taxon>
        <taxon>Spermatophyta</taxon>
        <taxon>Magnoliopsida</taxon>
        <taxon>Magnoliidae</taxon>
        <taxon>Laurales</taxon>
        <taxon>Lauraceae</taxon>
        <taxon>Persea</taxon>
    </lineage>
</organism>
<dbReference type="EMBL" id="CM056813">
    <property type="protein sequence ID" value="KAJ8639325.1"/>
    <property type="molecule type" value="Genomic_DNA"/>
</dbReference>
<dbReference type="Proteomes" id="UP001234297">
    <property type="component" value="Chromosome 5"/>
</dbReference>
<evidence type="ECO:0000313" key="1">
    <source>
        <dbReference type="EMBL" id="KAJ8639325.1"/>
    </source>
</evidence>
<name>A0ACC2M0Z7_PERAE</name>
<gene>
    <name evidence="1" type="ORF">MRB53_016019</name>
</gene>
<keyword evidence="2" id="KW-1185">Reference proteome</keyword>
<protein>
    <submittedName>
        <fullName evidence="1">Uncharacterized protein</fullName>
    </submittedName>
</protein>
<accession>A0ACC2M0Z7</accession>